<comment type="similarity">
    <text evidence="1">Belongs to the ABC transporter superfamily.</text>
</comment>
<evidence type="ECO:0000313" key="5">
    <source>
        <dbReference type="EMBL" id="PYE86458.1"/>
    </source>
</evidence>
<protein>
    <submittedName>
        <fullName evidence="5">ABC transporter family protein</fullName>
    </submittedName>
</protein>
<evidence type="ECO:0000313" key="6">
    <source>
        <dbReference type="Proteomes" id="UP000247454"/>
    </source>
</evidence>
<keyword evidence="3" id="KW-0067">ATP-binding</keyword>
<dbReference type="SUPFAM" id="SSF52540">
    <property type="entry name" value="P-loop containing nucleoside triphosphate hydrolases"/>
    <property type="match status" value="1"/>
</dbReference>
<dbReference type="InterPro" id="IPR003593">
    <property type="entry name" value="AAA+_ATPase"/>
</dbReference>
<dbReference type="InterPro" id="IPR027417">
    <property type="entry name" value="P-loop_NTPase"/>
</dbReference>
<keyword evidence="2" id="KW-0547">Nucleotide-binding</keyword>
<dbReference type="Gene3D" id="3.40.50.300">
    <property type="entry name" value="P-loop containing nucleotide triphosphate hydrolases"/>
    <property type="match status" value="1"/>
</dbReference>
<dbReference type="PANTHER" id="PTHR43394">
    <property type="entry name" value="ATP-DEPENDENT PERMEASE MDL1, MITOCHONDRIAL"/>
    <property type="match status" value="1"/>
</dbReference>
<dbReference type="GO" id="GO:0015421">
    <property type="term" value="F:ABC-type oligopeptide transporter activity"/>
    <property type="evidence" value="ECO:0007669"/>
    <property type="project" value="TreeGrafter"/>
</dbReference>
<proteinExistence type="inferred from homology"/>
<comment type="caution">
    <text evidence="5">The sequence shown here is derived from an EMBL/GenBank/DDBJ whole genome shotgun (WGS) entry which is preliminary data.</text>
</comment>
<dbReference type="GO" id="GO:0016887">
    <property type="term" value="F:ATP hydrolysis activity"/>
    <property type="evidence" value="ECO:0007669"/>
    <property type="project" value="InterPro"/>
</dbReference>
<evidence type="ECO:0000256" key="2">
    <source>
        <dbReference type="ARBA" id="ARBA00022741"/>
    </source>
</evidence>
<dbReference type="InterPro" id="IPR003439">
    <property type="entry name" value="ABC_transporter-like_ATP-bd"/>
</dbReference>
<evidence type="ECO:0000256" key="1">
    <source>
        <dbReference type="ARBA" id="ARBA00005417"/>
    </source>
</evidence>
<dbReference type="PROSITE" id="PS00211">
    <property type="entry name" value="ABC_TRANSPORTER_1"/>
    <property type="match status" value="1"/>
</dbReference>
<name>A0A318T7G7_9HYPH</name>
<dbReference type="InterPro" id="IPR017871">
    <property type="entry name" value="ABC_transporter-like_CS"/>
</dbReference>
<dbReference type="InterPro" id="IPR039421">
    <property type="entry name" value="Type_1_exporter"/>
</dbReference>
<evidence type="ECO:0000259" key="4">
    <source>
        <dbReference type="PROSITE" id="PS50893"/>
    </source>
</evidence>
<dbReference type="AlphaFoldDB" id="A0A318T7G7"/>
<dbReference type="Pfam" id="PF00005">
    <property type="entry name" value="ABC_tran"/>
    <property type="match status" value="1"/>
</dbReference>
<evidence type="ECO:0000256" key="3">
    <source>
        <dbReference type="ARBA" id="ARBA00022840"/>
    </source>
</evidence>
<dbReference type="EMBL" id="QJTF01000024">
    <property type="protein sequence ID" value="PYE86458.1"/>
    <property type="molecule type" value="Genomic_DNA"/>
</dbReference>
<feature type="domain" description="ABC transporter" evidence="4">
    <location>
        <begin position="3"/>
        <end position="221"/>
    </location>
</feature>
<organism evidence="5 6">
    <name type="scientific">Phyllobacterium leguminum</name>
    <dbReference type="NCBI Taxonomy" id="314237"/>
    <lineage>
        <taxon>Bacteria</taxon>
        <taxon>Pseudomonadati</taxon>
        <taxon>Pseudomonadota</taxon>
        <taxon>Alphaproteobacteria</taxon>
        <taxon>Hyphomicrobiales</taxon>
        <taxon>Phyllobacteriaceae</taxon>
        <taxon>Phyllobacterium</taxon>
    </lineage>
</organism>
<dbReference type="PANTHER" id="PTHR43394:SF1">
    <property type="entry name" value="ATP-BINDING CASSETTE SUB-FAMILY B MEMBER 10, MITOCHONDRIAL"/>
    <property type="match status" value="1"/>
</dbReference>
<dbReference type="Proteomes" id="UP000247454">
    <property type="component" value="Unassembled WGS sequence"/>
</dbReference>
<accession>A0A318T7G7</accession>
<dbReference type="PROSITE" id="PS50893">
    <property type="entry name" value="ABC_TRANSPORTER_2"/>
    <property type="match status" value="1"/>
</dbReference>
<keyword evidence="6" id="KW-1185">Reference proteome</keyword>
<dbReference type="SMART" id="SM00382">
    <property type="entry name" value="AAA"/>
    <property type="match status" value="1"/>
</dbReference>
<reference evidence="5 6" key="1">
    <citation type="submission" date="2018-06" db="EMBL/GenBank/DDBJ databases">
        <title>Genomic Encyclopedia of Type Strains, Phase III (KMG-III): the genomes of soil and plant-associated and newly described type strains.</title>
        <authorList>
            <person name="Whitman W."/>
        </authorList>
    </citation>
    <scope>NUCLEOTIDE SEQUENCE [LARGE SCALE GENOMIC DNA]</scope>
    <source>
        <strain evidence="5 6">ORS 1419</strain>
    </source>
</reference>
<dbReference type="GO" id="GO:0005524">
    <property type="term" value="F:ATP binding"/>
    <property type="evidence" value="ECO:0007669"/>
    <property type="project" value="UniProtKB-KW"/>
</dbReference>
<sequence>MTLRFHRVSFGYSPDRPVIQDFSTDIGPGRPTLIIGNSGCGKSTLAKLASGLYMPDNGHIVANDSDLAEHEARSVRQTIAYLPQEADLFSGSIRDNLLMAKPDATDMEIARALAGSASTFVADLPNGIHTEVGEAGGHLSGGQRQRIALARALLQDPKALILDEPTSSLDPGSAHLIIKTLKMLAKDKTLVVISHDPKLFDKDPVGVIDLNPPRTQSGGRK</sequence>
<gene>
    <name evidence="5" type="ORF">C7477_1242</name>
</gene>